<name>A0ABU9U9A2_9SPIR</name>
<evidence type="ECO:0000259" key="4">
    <source>
        <dbReference type="PROSITE" id="PS51379"/>
    </source>
</evidence>
<dbReference type="Pfam" id="PF00248">
    <property type="entry name" value="Aldo_ket_red"/>
    <property type="match status" value="1"/>
</dbReference>
<dbReference type="RefSeq" id="WP_420068493.1">
    <property type="nucleotide sequence ID" value="NZ_JBCHKQ010000001.1"/>
</dbReference>
<keyword evidence="6" id="KW-1185">Reference proteome</keyword>
<gene>
    <name evidence="5" type="ORF">WKV44_00620</name>
</gene>
<feature type="domain" description="4Fe-4S ferredoxin-type" evidence="4">
    <location>
        <begin position="340"/>
        <end position="372"/>
    </location>
</feature>
<sequence>MHYRELPKLGVKLSSLGFGCMRLPVIASRSNVIDKTEASRIIKYAIDKGLNYLDTAWPYHGGTSEAFVGEFVSANLRREDVFIATKLPVWEINNEKDADRIFYEQLKRLRTDYIDFYLLHSLNKGAWQTVERFDLLSWLDRKVEEGKIRFRGFSFHDELSEFKRYVDSFDWDFCQIQYNYMNENYQAGTEGFLYASKKGIPVIVMEPLLGGYIAKSNPLLETIWKESGRSWSPVEWAFRWLWNKEGVAMLLSGMSTMEQVEENVSLASSDAASVGNLSSNDLAIIARVREKLESSKVIPCTACNYCQPCPNDVEIPRIFKIYNDSVVFSDVDAARGSYRWIPKGHRASDCVECGECLEKCPQSIEIIDWLKKSAMVLEV</sequence>
<accession>A0ABU9U9A2</accession>
<evidence type="ECO:0000256" key="2">
    <source>
        <dbReference type="ARBA" id="ARBA00023004"/>
    </source>
</evidence>
<dbReference type="InterPro" id="IPR023210">
    <property type="entry name" value="NADP_OxRdtase_dom"/>
</dbReference>
<keyword evidence="3" id="KW-0411">Iron-sulfur</keyword>
<dbReference type="EMBL" id="JBCHKQ010000001">
    <property type="protein sequence ID" value="MEM5947039.1"/>
    <property type="molecule type" value="Genomic_DNA"/>
</dbReference>
<dbReference type="CDD" id="cd19096">
    <property type="entry name" value="AKR_Fe-S_oxidoreductase"/>
    <property type="match status" value="1"/>
</dbReference>
<dbReference type="PROSITE" id="PS51379">
    <property type="entry name" value="4FE4S_FER_2"/>
    <property type="match status" value="1"/>
</dbReference>
<dbReference type="PANTHER" id="PTHR43312:SF2">
    <property type="entry name" value="OXIDOREDUCTASE"/>
    <property type="match status" value="1"/>
</dbReference>
<dbReference type="PANTHER" id="PTHR43312">
    <property type="entry name" value="D-THREO-ALDOSE 1-DEHYDROGENASE"/>
    <property type="match status" value="1"/>
</dbReference>
<dbReference type="SUPFAM" id="SSF51430">
    <property type="entry name" value="NAD(P)-linked oxidoreductase"/>
    <property type="match status" value="1"/>
</dbReference>
<dbReference type="Pfam" id="PF13187">
    <property type="entry name" value="Fer4_9"/>
    <property type="match status" value="1"/>
</dbReference>
<dbReference type="InterPro" id="IPR017900">
    <property type="entry name" value="4Fe4S_Fe_S_CS"/>
</dbReference>
<evidence type="ECO:0000256" key="3">
    <source>
        <dbReference type="ARBA" id="ARBA00023014"/>
    </source>
</evidence>
<keyword evidence="2" id="KW-0408">Iron</keyword>
<evidence type="ECO:0000256" key="1">
    <source>
        <dbReference type="ARBA" id="ARBA00022723"/>
    </source>
</evidence>
<organism evidence="5 6">
    <name type="scientific">Rarispira pelagica</name>
    <dbReference type="NCBI Taxonomy" id="3141764"/>
    <lineage>
        <taxon>Bacteria</taxon>
        <taxon>Pseudomonadati</taxon>
        <taxon>Spirochaetota</taxon>
        <taxon>Spirochaetia</taxon>
        <taxon>Winmispirales</taxon>
        <taxon>Winmispiraceae</taxon>
        <taxon>Rarispira</taxon>
    </lineage>
</organism>
<dbReference type="Gene3D" id="3.20.20.100">
    <property type="entry name" value="NADP-dependent oxidoreductase domain"/>
    <property type="match status" value="1"/>
</dbReference>
<dbReference type="InterPro" id="IPR017896">
    <property type="entry name" value="4Fe4S_Fe-S-bd"/>
</dbReference>
<keyword evidence="1" id="KW-0479">Metal-binding</keyword>
<proteinExistence type="predicted"/>
<comment type="caution">
    <text evidence="5">The sequence shown here is derived from an EMBL/GenBank/DDBJ whole genome shotgun (WGS) entry which is preliminary data.</text>
</comment>
<evidence type="ECO:0000313" key="6">
    <source>
        <dbReference type="Proteomes" id="UP001466331"/>
    </source>
</evidence>
<evidence type="ECO:0000313" key="5">
    <source>
        <dbReference type="EMBL" id="MEM5947039.1"/>
    </source>
</evidence>
<dbReference type="Proteomes" id="UP001466331">
    <property type="component" value="Unassembled WGS sequence"/>
</dbReference>
<dbReference type="InterPro" id="IPR036812">
    <property type="entry name" value="NAD(P)_OxRdtase_dom_sf"/>
</dbReference>
<protein>
    <submittedName>
        <fullName evidence="5">Aldo/keto reductase</fullName>
    </submittedName>
</protein>
<reference evidence="5 6" key="1">
    <citation type="submission" date="2024-03" db="EMBL/GenBank/DDBJ databases">
        <title>Ignisphaera cupida sp. nov., a hyperthermophilic hydrolytic archaeon from a hot spring of Kamchatka, and proposal of Ignisphaeraceae fam. nov.</title>
        <authorList>
            <person name="Podosokorskaya O.A."/>
            <person name="Elcheninov A.G."/>
            <person name="Maltseva A.I."/>
            <person name="Zayulina K.S."/>
            <person name="Novikov A."/>
            <person name="Merkel A.Y."/>
        </authorList>
    </citation>
    <scope>NUCLEOTIDE SEQUENCE [LARGE SCALE GENOMIC DNA]</scope>
    <source>
        <strain evidence="5 6">38H-sp</strain>
    </source>
</reference>
<dbReference type="PROSITE" id="PS00198">
    <property type="entry name" value="4FE4S_FER_1"/>
    <property type="match status" value="1"/>
</dbReference>
<dbReference type="InterPro" id="IPR053135">
    <property type="entry name" value="AKR2_Oxidoreductase"/>
</dbReference>